<dbReference type="SUPFAM" id="SSF53254">
    <property type="entry name" value="Phosphoglycerate mutase-like"/>
    <property type="match status" value="1"/>
</dbReference>
<dbReference type="AlphaFoldDB" id="A0A934QBQ7"/>
<evidence type="ECO:0000313" key="2">
    <source>
        <dbReference type="EMBL" id="MBK0421691.1"/>
    </source>
</evidence>
<name>A0A934QBQ7_9MICO</name>
<reference evidence="2" key="1">
    <citation type="submission" date="2020-12" db="EMBL/GenBank/DDBJ databases">
        <title>Leucobacter sp. CAS2, isolated from Chromium sludge.</title>
        <authorList>
            <person name="Xu Z."/>
        </authorList>
    </citation>
    <scope>NUCLEOTIDE SEQUENCE</scope>
    <source>
        <strain evidence="2">CSA2</strain>
    </source>
</reference>
<dbReference type="InterPro" id="IPR013078">
    <property type="entry name" value="His_Pase_superF_clade-1"/>
</dbReference>
<dbReference type="PANTHER" id="PTHR47623">
    <property type="entry name" value="OS09G0287300 PROTEIN"/>
    <property type="match status" value="1"/>
</dbReference>
<dbReference type="Proteomes" id="UP000618733">
    <property type="component" value="Unassembled WGS sequence"/>
</dbReference>
<organism evidence="2 3">
    <name type="scientific">Leucobacter edaphi</name>
    <dbReference type="NCBI Taxonomy" id="2796472"/>
    <lineage>
        <taxon>Bacteria</taxon>
        <taxon>Bacillati</taxon>
        <taxon>Actinomycetota</taxon>
        <taxon>Actinomycetes</taxon>
        <taxon>Micrococcales</taxon>
        <taxon>Microbacteriaceae</taxon>
        <taxon>Leucobacter</taxon>
    </lineage>
</organism>
<accession>A0A934QBQ7</accession>
<protein>
    <submittedName>
        <fullName evidence="2">Histidine phosphatase family protein</fullName>
    </submittedName>
</protein>
<keyword evidence="3" id="KW-1185">Reference proteome</keyword>
<evidence type="ECO:0000313" key="3">
    <source>
        <dbReference type="Proteomes" id="UP000618733"/>
    </source>
</evidence>
<feature type="region of interest" description="Disordered" evidence="1">
    <location>
        <begin position="146"/>
        <end position="168"/>
    </location>
</feature>
<dbReference type="SMART" id="SM00855">
    <property type="entry name" value="PGAM"/>
    <property type="match status" value="1"/>
</dbReference>
<dbReference type="EMBL" id="JAEHOI010000005">
    <property type="protein sequence ID" value="MBK0421691.1"/>
    <property type="molecule type" value="Genomic_DNA"/>
</dbReference>
<gene>
    <name evidence="2" type="ORF">JD292_06350</name>
</gene>
<evidence type="ECO:0000256" key="1">
    <source>
        <dbReference type="SAM" id="MobiDB-lite"/>
    </source>
</evidence>
<dbReference type="RefSeq" id="WP_200131890.1">
    <property type="nucleotide sequence ID" value="NZ_JAEHOI010000005.1"/>
</dbReference>
<dbReference type="PANTHER" id="PTHR47623:SF1">
    <property type="entry name" value="OS09G0287300 PROTEIN"/>
    <property type="match status" value="1"/>
</dbReference>
<dbReference type="Gene3D" id="3.40.50.1240">
    <property type="entry name" value="Phosphoglycerate mutase-like"/>
    <property type="match status" value="1"/>
</dbReference>
<dbReference type="CDD" id="cd07067">
    <property type="entry name" value="HP_PGM_like"/>
    <property type="match status" value="1"/>
</dbReference>
<proteinExistence type="predicted"/>
<comment type="caution">
    <text evidence="2">The sequence shown here is derived from an EMBL/GenBank/DDBJ whole genome shotgun (WGS) entry which is preliminary data.</text>
</comment>
<dbReference type="InterPro" id="IPR029033">
    <property type="entry name" value="His_PPase_superfam"/>
</dbReference>
<sequence length="194" mass="20178">MHELILVRHAKSDWGDPGIADHDRPLNARGLRDAPAMASRLAAELGAEVGEIRIVASTAERARATAEAFAAALGTRVEFDRGLYLAPPSALLARAAEACSDGADTVLIVAHDPGLSELAHVLSDGGIDHLPTCAVARFELDAEALEPEPGAGSGGGADRAPGDARFRPACADPLVDAWSLDTPRGQRVPRTTLP</sequence>
<dbReference type="Pfam" id="PF00300">
    <property type="entry name" value="His_Phos_1"/>
    <property type="match status" value="1"/>
</dbReference>